<feature type="chain" id="PRO_5041240718" description="Acid phosphatase" evidence="3">
    <location>
        <begin position="18"/>
        <end position="374"/>
    </location>
</feature>
<dbReference type="GO" id="GO:0003993">
    <property type="term" value="F:acid phosphatase activity"/>
    <property type="evidence" value="ECO:0007669"/>
    <property type="project" value="UniProtKB-EC"/>
</dbReference>
<dbReference type="InterPro" id="IPR033379">
    <property type="entry name" value="Acid_Pase_AS"/>
</dbReference>
<keyword evidence="3" id="KW-0732">Signal</keyword>
<evidence type="ECO:0000313" key="4">
    <source>
        <dbReference type="EMBL" id="CAJ0580122.1"/>
    </source>
</evidence>
<feature type="signal peptide" evidence="3">
    <location>
        <begin position="1"/>
        <end position="17"/>
    </location>
</feature>
<dbReference type="PANTHER" id="PTHR11567:SF210">
    <property type="entry name" value="ACID PHOSPHATASE 5-RELATED"/>
    <property type="match status" value="1"/>
</dbReference>
<dbReference type="PROSITE" id="PS00616">
    <property type="entry name" value="HIS_ACID_PHOSPHAT_1"/>
    <property type="match status" value="1"/>
</dbReference>
<protein>
    <recommendedName>
        <fullName evidence="6">Acid phosphatase</fullName>
    </recommendedName>
</protein>
<keyword evidence="5" id="KW-1185">Reference proteome</keyword>
<comment type="similarity">
    <text evidence="2">Belongs to the histidine acid phosphatase family.</text>
</comment>
<name>A0AA36D5C5_9BILA</name>
<dbReference type="InterPro" id="IPR000560">
    <property type="entry name" value="His_Pase_clade-2"/>
</dbReference>
<dbReference type="Pfam" id="PF00328">
    <property type="entry name" value="His_Phos_2"/>
    <property type="match status" value="1"/>
</dbReference>
<dbReference type="InterPro" id="IPR029033">
    <property type="entry name" value="His_PPase_superfam"/>
</dbReference>
<evidence type="ECO:0008006" key="6">
    <source>
        <dbReference type="Google" id="ProtNLM"/>
    </source>
</evidence>
<dbReference type="Proteomes" id="UP001177023">
    <property type="component" value="Unassembled WGS sequence"/>
</dbReference>
<dbReference type="PANTHER" id="PTHR11567">
    <property type="entry name" value="ACID PHOSPHATASE-RELATED"/>
    <property type="match status" value="1"/>
</dbReference>
<evidence type="ECO:0000313" key="5">
    <source>
        <dbReference type="Proteomes" id="UP001177023"/>
    </source>
</evidence>
<reference evidence="4" key="1">
    <citation type="submission" date="2023-06" db="EMBL/GenBank/DDBJ databases">
        <authorList>
            <person name="Delattre M."/>
        </authorList>
    </citation>
    <scope>NUCLEOTIDE SEQUENCE</scope>
    <source>
        <strain evidence="4">AF72</strain>
    </source>
</reference>
<organism evidence="4 5">
    <name type="scientific">Mesorhabditis spiculigera</name>
    <dbReference type="NCBI Taxonomy" id="96644"/>
    <lineage>
        <taxon>Eukaryota</taxon>
        <taxon>Metazoa</taxon>
        <taxon>Ecdysozoa</taxon>
        <taxon>Nematoda</taxon>
        <taxon>Chromadorea</taxon>
        <taxon>Rhabditida</taxon>
        <taxon>Rhabditina</taxon>
        <taxon>Rhabditomorpha</taxon>
        <taxon>Rhabditoidea</taxon>
        <taxon>Rhabditidae</taxon>
        <taxon>Mesorhabditinae</taxon>
        <taxon>Mesorhabditis</taxon>
    </lineage>
</organism>
<dbReference type="AlphaFoldDB" id="A0AA36D5C5"/>
<evidence type="ECO:0000256" key="1">
    <source>
        <dbReference type="ARBA" id="ARBA00000032"/>
    </source>
</evidence>
<dbReference type="CDD" id="cd07061">
    <property type="entry name" value="HP_HAP_like"/>
    <property type="match status" value="1"/>
</dbReference>
<proteinExistence type="inferred from homology"/>
<dbReference type="EMBL" id="CATQJA010002659">
    <property type="protein sequence ID" value="CAJ0580122.1"/>
    <property type="molecule type" value="Genomic_DNA"/>
</dbReference>
<accession>A0AA36D5C5</accession>
<feature type="non-terminal residue" evidence="4">
    <location>
        <position position="374"/>
    </location>
</feature>
<sequence>MWFRGCLSFLLVGGAISAPALLNVNVVFRHGDRTPITTVRTDPYQEGFWGVPWGTLTTTGMEQQYANGLRLKKRYIDDHKLVNATYSPYEIYVQSAQIDRCLQSAASNLAGFYDQSTFHPTDPKWPNNYTPIPIHQNPSPDRWYEPGSGCQKASDLEVERTINLNLIEYEGTHWEMIFAFAKNTGLDITHIKDTFDYFDTIVCEKDHNLTLPAWITPSLYREAEDVKSQTMDYFFGLGGFGVPDNEDLLGLRGGPALSLIQSTWTEKAPFKYYVHSAHDTTIVAILYTLGTNAKYVALGKNQPNYAATLLFETWKMDDGSLAIKVLYSDSAYEDFHVITNSISGCPFDDYCPVDKFISRNKPYIWDDMEKACKA</sequence>
<gene>
    <name evidence="4" type="ORF">MSPICULIGERA_LOCUS18324</name>
</gene>
<dbReference type="SUPFAM" id="SSF53254">
    <property type="entry name" value="Phosphoglycerate mutase-like"/>
    <property type="match status" value="1"/>
</dbReference>
<evidence type="ECO:0000256" key="3">
    <source>
        <dbReference type="SAM" id="SignalP"/>
    </source>
</evidence>
<comment type="caution">
    <text evidence="4">The sequence shown here is derived from an EMBL/GenBank/DDBJ whole genome shotgun (WGS) entry which is preliminary data.</text>
</comment>
<comment type="catalytic activity">
    <reaction evidence="1">
        <text>a phosphate monoester + H2O = an alcohol + phosphate</text>
        <dbReference type="Rhea" id="RHEA:15017"/>
        <dbReference type="ChEBI" id="CHEBI:15377"/>
        <dbReference type="ChEBI" id="CHEBI:30879"/>
        <dbReference type="ChEBI" id="CHEBI:43474"/>
        <dbReference type="ChEBI" id="CHEBI:67140"/>
        <dbReference type="EC" id="3.1.3.2"/>
    </reaction>
</comment>
<dbReference type="Gene3D" id="3.40.50.1240">
    <property type="entry name" value="Phosphoglycerate mutase-like"/>
    <property type="match status" value="1"/>
</dbReference>
<dbReference type="InterPro" id="IPR050645">
    <property type="entry name" value="Histidine_acid_phosphatase"/>
</dbReference>
<evidence type="ECO:0000256" key="2">
    <source>
        <dbReference type="ARBA" id="ARBA00005375"/>
    </source>
</evidence>